<evidence type="ECO:0000256" key="7">
    <source>
        <dbReference type="ARBA" id="ARBA00022723"/>
    </source>
</evidence>
<dbReference type="UniPathway" id="UPA00344"/>
<dbReference type="SUPFAM" id="SSF63867">
    <property type="entry name" value="MoeA C-terminal domain-like"/>
    <property type="match status" value="1"/>
</dbReference>
<dbReference type="GO" id="GO:0006777">
    <property type="term" value="P:Mo-molybdopterin cofactor biosynthetic process"/>
    <property type="evidence" value="ECO:0007669"/>
    <property type="project" value="UniProtKB-UniRule"/>
</dbReference>
<dbReference type="Pfam" id="PF03454">
    <property type="entry name" value="MoeA_C"/>
    <property type="match status" value="1"/>
</dbReference>
<dbReference type="EMBL" id="CAADFX010000041">
    <property type="protein sequence ID" value="VFK56060.1"/>
    <property type="molecule type" value="Genomic_DNA"/>
</dbReference>
<evidence type="ECO:0000256" key="8">
    <source>
        <dbReference type="ARBA" id="ARBA00022842"/>
    </source>
</evidence>
<dbReference type="PANTHER" id="PTHR10192">
    <property type="entry name" value="MOLYBDOPTERIN BIOSYNTHESIS PROTEIN"/>
    <property type="match status" value="1"/>
</dbReference>
<keyword evidence="5 11" id="KW-0500">Molybdenum</keyword>
<accession>A0A450ZQL4</accession>
<comment type="pathway">
    <text evidence="3 11">Cofactor biosynthesis; molybdopterin biosynthesis.</text>
</comment>
<reference evidence="13" key="1">
    <citation type="submission" date="2019-02" db="EMBL/GenBank/DDBJ databases">
        <authorList>
            <person name="Gruber-Vodicka R. H."/>
            <person name="Seah K. B. B."/>
        </authorList>
    </citation>
    <scope>NUCLEOTIDE SEQUENCE</scope>
    <source>
        <strain evidence="13">BECK_BY1</strain>
    </source>
</reference>
<dbReference type="GO" id="GO:0005829">
    <property type="term" value="C:cytosol"/>
    <property type="evidence" value="ECO:0007669"/>
    <property type="project" value="TreeGrafter"/>
</dbReference>
<dbReference type="GO" id="GO:0046872">
    <property type="term" value="F:metal ion binding"/>
    <property type="evidence" value="ECO:0007669"/>
    <property type="project" value="UniProtKB-UniRule"/>
</dbReference>
<organism evidence="13">
    <name type="scientific">Candidatus Kentrum sp. TUN</name>
    <dbReference type="NCBI Taxonomy" id="2126343"/>
    <lineage>
        <taxon>Bacteria</taxon>
        <taxon>Pseudomonadati</taxon>
        <taxon>Pseudomonadota</taxon>
        <taxon>Gammaproteobacteria</taxon>
        <taxon>Candidatus Kentrum</taxon>
    </lineage>
</organism>
<keyword evidence="6 11" id="KW-0808">Transferase</keyword>
<evidence type="ECO:0000256" key="10">
    <source>
        <dbReference type="ARBA" id="ARBA00047317"/>
    </source>
</evidence>
<dbReference type="Gene3D" id="2.40.340.10">
    <property type="entry name" value="MoeA, C-terminal, domain IV"/>
    <property type="match status" value="1"/>
</dbReference>
<keyword evidence="8 11" id="KW-0460">Magnesium</keyword>
<dbReference type="Gene3D" id="3.40.980.10">
    <property type="entry name" value="MoaB/Mog-like domain"/>
    <property type="match status" value="1"/>
</dbReference>
<evidence type="ECO:0000256" key="3">
    <source>
        <dbReference type="ARBA" id="ARBA00005046"/>
    </source>
</evidence>
<dbReference type="NCBIfam" id="TIGR00177">
    <property type="entry name" value="molyb_syn"/>
    <property type="match status" value="1"/>
</dbReference>
<feature type="domain" description="MoaB/Mog" evidence="12">
    <location>
        <begin position="195"/>
        <end position="332"/>
    </location>
</feature>
<keyword evidence="7 11" id="KW-0479">Metal-binding</keyword>
<dbReference type="InterPro" id="IPR005110">
    <property type="entry name" value="MoeA_linker/N"/>
</dbReference>
<dbReference type="SUPFAM" id="SSF63882">
    <property type="entry name" value="MoeA N-terminal region -like"/>
    <property type="match status" value="1"/>
</dbReference>
<proteinExistence type="inferred from homology"/>
<dbReference type="InterPro" id="IPR001453">
    <property type="entry name" value="MoaB/Mog_dom"/>
</dbReference>
<sequence>MDFPEGKKPEIIVVRTTSVEEARSFLLKHARSITRIEQIETAHGLNRVLARTISSPIDVPGYDNSAMDGYAIRSEDITVEGETRLTISQRIAAGEGTKSLKSGLIPGQAARIFTGAPLPNGADAVAMQENCRVNGDSVYITGPVSRGMNVRYQGNDIRAGTPVLSARTHLRPQALGIAAAMGLSTLPVFRRLRVALLSSGNEVVQPGTPLQIGQCYDSNRYTLFGLLANLGGEILDLGTIPDDLEATKEALRHAASQADVVITSGGVSVGEEDHIKRAVEDVGQLDLWRIAVKPGKPLAYGRILDADFIGLPGNPVSVFVTFCLFVHPMLLKRQGASYSFPIPRLVTAGFSWHQTGDRREYARARLVSDENGNPYKQRVVLFDRQGSGVLSSAVWADGLVEIPANTVIASGDTVSYLSFTELLG</sequence>
<dbReference type="InterPro" id="IPR036688">
    <property type="entry name" value="MoeA_C_domain_IV_sf"/>
</dbReference>
<evidence type="ECO:0000256" key="2">
    <source>
        <dbReference type="ARBA" id="ARBA00002901"/>
    </source>
</evidence>
<evidence type="ECO:0000256" key="5">
    <source>
        <dbReference type="ARBA" id="ARBA00022505"/>
    </source>
</evidence>
<comment type="function">
    <text evidence="2 11">Catalyzes the insertion of molybdate into adenylated molybdopterin with the concomitant release of AMP.</text>
</comment>
<comment type="similarity">
    <text evidence="4 11">Belongs to the MoeA family.</text>
</comment>
<comment type="cofactor">
    <cofactor evidence="1 11">
        <name>Mg(2+)</name>
        <dbReference type="ChEBI" id="CHEBI:18420"/>
    </cofactor>
</comment>
<evidence type="ECO:0000256" key="9">
    <source>
        <dbReference type="ARBA" id="ARBA00023150"/>
    </source>
</evidence>
<evidence type="ECO:0000259" key="12">
    <source>
        <dbReference type="SMART" id="SM00852"/>
    </source>
</evidence>
<evidence type="ECO:0000256" key="6">
    <source>
        <dbReference type="ARBA" id="ARBA00022679"/>
    </source>
</evidence>
<dbReference type="Pfam" id="PF00994">
    <property type="entry name" value="MoCF_biosynth"/>
    <property type="match status" value="1"/>
</dbReference>
<dbReference type="InterPro" id="IPR005111">
    <property type="entry name" value="MoeA_C_domain_IV"/>
</dbReference>
<gene>
    <name evidence="13" type="ORF">BECKTUN1418D_GA0071000_10412</name>
</gene>
<dbReference type="Gene3D" id="2.170.190.11">
    <property type="entry name" value="Molybdopterin biosynthesis moea protein, domain 3"/>
    <property type="match status" value="1"/>
</dbReference>
<dbReference type="CDD" id="cd00887">
    <property type="entry name" value="MoeA"/>
    <property type="match status" value="1"/>
</dbReference>
<evidence type="ECO:0000256" key="4">
    <source>
        <dbReference type="ARBA" id="ARBA00010763"/>
    </source>
</evidence>
<comment type="catalytic activity">
    <reaction evidence="10">
        <text>adenylyl-molybdopterin + molybdate = Mo-molybdopterin + AMP + H(+)</text>
        <dbReference type="Rhea" id="RHEA:35047"/>
        <dbReference type="ChEBI" id="CHEBI:15378"/>
        <dbReference type="ChEBI" id="CHEBI:36264"/>
        <dbReference type="ChEBI" id="CHEBI:62727"/>
        <dbReference type="ChEBI" id="CHEBI:71302"/>
        <dbReference type="ChEBI" id="CHEBI:456215"/>
        <dbReference type="EC" id="2.10.1.1"/>
    </reaction>
</comment>
<keyword evidence="9 11" id="KW-0501">Molybdenum cofactor biosynthesis</keyword>
<evidence type="ECO:0000256" key="1">
    <source>
        <dbReference type="ARBA" id="ARBA00001946"/>
    </source>
</evidence>
<dbReference type="AlphaFoldDB" id="A0A450ZQL4"/>
<dbReference type="EC" id="2.10.1.1" evidence="11"/>
<dbReference type="GO" id="GO:0061599">
    <property type="term" value="F:molybdopterin molybdotransferase activity"/>
    <property type="evidence" value="ECO:0007669"/>
    <property type="project" value="UniProtKB-UniRule"/>
</dbReference>
<dbReference type="InterPro" id="IPR036425">
    <property type="entry name" value="MoaB/Mog-like_dom_sf"/>
</dbReference>
<evidence type="ECO:0000256" key="11">
    <source>
        <dbReference type="RuleBase" id="RU365090"/>
    </source>
</evidence>
<dbReference type="InterPro" id="IPR038987">
    <property type="entry name" value="MoeA-like"/>
</dbReference>
<evidence type="ECO:0000313" key="13">
    <source>
        <dbReference type="EMBL" id="VFK56060.1"/>
    </source>
</evidence>
<dbReference type="SUPFAM" id="SSF53218">
    <property type="entry name" value="Molybdenum cofactor biosynthesis proteins"/>
    <property type="match status" value="1"/>
</dbReference>
<dbReference type="InterPro" id="IPR036135">
    <property type="entry name" value="MoeA_linker/N_sf"/>
</dbReference>
<name>A0A450ZQL4_9GAMM</name>
<dbReference type="NCBIfam" id="NF045515">
    <property type="entry name" value="Glp_gephyrin"/>
    <property type="match status" value="1"/>
</dbReference>
<dbReference type="Pfam" id="PF03453">
    <property type="entry name" value="MoeA_N"/>
    <property type="match status" value="1"/>
</dbReference>
<dbReference type="PANTHER" id="PTHR10192:SF5">
    <property type="entry name" value="GEPHYRIN"/>
    <property type="match status" value="1"/>
</dbReference>
<dbReference type="FunFam" id="3.40.980.10:FF:000004">
    <property type="entry name" value="Molybdopterin molybdenumtransferase"/>
    <property type="match status" value="1"/>
</dbReference>
<dbReference type="Gene3D" id="3.90.105.10">
    <property type="entry name" value="Molybdopterin biosynthesis moea protein, domain 2"/>
    <property type="match status" value="1"/>
</dbReference>
<dbReference type="SMART" id="SM00852">
    <property type="entry name" value="MoCF_biosynth"/>
    <property type="match status" value="1"/>
</dbReference>
<protein>
    <recommendedName>
        <fullName evidence="11">Molybdopterin molybdenumtransferase</fullName>
        <ecNumber evidence="11">2.10.1.1</ecNumber>
    </recommendedName>
</protein>